<dbReference type="GO" id="GO:0006351">
    <property type="term" value="P:DNA-templated transcription"/>
    <property type="evidence" value="ECO:0007669"/>
    <property type="project" value="InterPro"/>
</dbReference>
<evidence type="ECO:0000256" key="3">
    <source>
        <dbReference type="ARBA" id="ARBA00023125"/>
    </source>
</evidence>
<reference evidence="8 9" key="1">
    <citation type="submission" date="2023-10" db="EMBL/GenBank/DDBJ databases">
        <title>Draft Genome Sequence of Candida saopaulonensis from a very Premature Infant with Sepsis.</title>
        <authorList>
            <person name="Ning Y."/>
            <person name="Dai R."/>
            <person name="Xiao M."/>
            <person name="Xu Y."/>
            <person name="Yan Q."/>
            <person name="Zhang L."/>
        </authorList>
    </citation>
    <scope>NUCLEOTIDE SEQUENCE [LARGE SCALE GENOMIC DNA]</scope>
    <source>
        <strain evidence="8 9">19XY460</strain>
    </source>
</reference>
<sequence>MLTTQEEGDHEQKLRKRNRVSLLCDQCRRRKVKCDRNLPCLTCVKHKCSVSCSYSLDSIAAVDLGMAGNLSIFRTFKPTTSVASLAQAPPEPSPQDQSSNDNHIPKQTITGGHLVSTDHTPMPKIEVFSEISALKAKLQQLESYIAPLASQPMPGQPLPTTQPATPQQIGQNDMLNSHPEGQNLLPQQPHVYFQPVQHPDQQAIMYQQHQPLRPQFHQHPLPQQLHPPIHLQQHPSLIQVPNFAVPQPHYQQPYPRDASSLPSIRDLPQHHLPTPLSESNILQNTLSPRLLSNSSSLTNLYQDSLLRPRPQLTPSTRLPSRPDIPKNEIGYQNVQRSEDSQNRLPSNESHDTFLGVNIYNVNEPDELLDIYSGYNSIFEGHQDHEMNYGPFVWLSFIRKDRFCNLIWNFIAANGKKTGEPQMIPKKHPSGDTAHHEQQFQQNSLKREEISPFNLTEIKVQLNKEALSLGLTVYEGVVDPKLNLRERIRLSLPSQRSIWILINRFFRRVYPFMPLLDETYFRKQISRILGPEKYTDAKYEEIKTQSKNDFATLGILLIVLRLAYLSSFSNRSTVNERILASAPDPDLAEMRYILSNPINIDVISVARLCLQEFDLYKKNALVVLQCVVFLRIYGALAPEDGDGTDGNDGHVLNSVCIQISYCMGLNREPTNYTDDLEKERANNIKRKIWLHLRMLDLHLSFEFGFPPVIHDGYNDIQRPFLGQQNSNTFDINMERALCDFIVTVDDVVSHFRSVVSKCLQINNKLKMSEATEFASQLERKMRCCFGSLSDYTRPIENRDEFAFIRVWKCKFYLCIRIFTSSLYYHFFLNYEKAGLTDLCFFYARKIMSIFSCEILPELLFLILHNDKNFDNTSTVSDMILNPVIEFAVHKGNQFNFGLWVRINEAINLLKSDRGMHNENMAHNPTYNLKFGRLCTMAKLLDKLCRFSTKCISRLGQRYYYAWRVSKAHLYLCNVVSSESFQNYAREADHKFVDFNSNQLGELIEMAEKAIQKMKLAVQQDHRYSKSESELFEKSKAAQSEVKEEFPIASAHPAHSSVPEDYETAWSASTGVSNLSLDFDDLGFVSNGAIDDLWKNLSNFTGIVDQHIQVGQPDDFY</sequence>
<dbReference type="PANTHER" id="PTHR31069">
    <property type="entry name" value="OLEATE-ACTIVATED TRANSCRIPTION FACTOR 1-RELATED"/>
    <property type="match status" value="1"/>
</dbReference>
<dbReference type="Pfam" id="PF00172">
    <property type="entry name" value="Zn_clus"/>
    <property type="match status" value="1"/>
</dbReference>
<dbReference type="KEGG" id="asau:88171320"/>
<dbReference type="InterPro" id="IPR001138">
    <property type="entry name" value="Zn2Cys6_DnaBD"/>
</dbReference>
<dbReference type="InterPro" id="IPR007219">
    <property type="entry name" value="XnlR_reg_dom"/>
</dbReference>
<keyword evidence="5" id="KW-0539">Nucleus</keyword>
<dbReference type="GO" id="GO:0045944">
    <property type="term" value="P:positive regulation of transcription by RNA polymerase II"/>
    <property type="evidence" value="ECO:0007669"/>
    <property type="project" value="TreeGrafter"/>
</dbReference>
<dbReference type="CDD" id="cd00067">
    <property type="entry name" value="GAL4"/>
    <property type="match status" value="1"/>
</dbReference>
<evidence type="ECO:0000313" key="8">
    <source>
        <dbReference type="EMBL" id="WPK23027.1"/>
    </source>
</evidence>
<dbReference type="InterPro" id="IPR036864">
    <property type="entry name" value="Zn2-C6_fun-type_DNA-bd_sf"/>
</dbReference>
<feature type="region of interest" description="Disordered" evidence="6">
    <location>
        <begin position="246"/>
        <end position="276"/>
    </location>
</feature>
<dbReference type="AlphaFoldDB" id="A0AAX4H3B0"/>
<keyword evidence="3" id="KW-0238">DNA-binding</keyword>
<dbReference type="EMBL" id="CP138894">
    <property type="protein sequence ID" value="WPK23027.1"/>
    <property type="molecule type" value="Genomic_DNA"/>
</dbReference>
<organism evidence="8 9">
    <name type="scientific">Australozyma saopauloensis</name>
    <dbReference type="NCBI Taxonomy" id="291208"/>
    <lineage>
        <taxon>Eukaryota</taxon>
        <taxon>Fungi</taxon>
        <taxon>Dikarya</taxon>
        <taxon>Ascomycota</taxon>
        <taxon>Saccharomycotina</taxon>
        <taxon>Pichiomycetes</taxon>
        <taxon>Metschnikowiaceae</taxon>
        <taxon>Australozyma</taxon>
    </lineage>
</organism>
<keyword evidence="2" id="KW-0805">Transcription regulation</keyword>
<feature type="compositionally biased region" description="Polar residues" evidence="6">
    <location>
        <begin position="94"/>
        <end position="110"/>
    </location>
</feature>
<evidence type="ECO:0000259" key="7">
    <source>
        <dbReference type="PROSITE" id="PS50048"/>
    </source>
</evidence>
<dbReference type="InterPro" id="IPR050675">
    <property type="entry name" value="OAF3"/>
</dbReference>
<feature type="region of interest" description="Disordered" evidence="6">
    <location>
        <begin position="302"/>
        <end position="327"/>
    </location>
</feature>
<dbReference type="GO" id="GO:0008270">
    <property type="term" value="F:zinc ion binding"/>
    <property type="evidence" value="ECO:0007669"/>
    <property type="project" value="InterPro"/>
</dbReference>
<evidence type="ECO:0000256" key="4">
    <source>
        <dbReference type="ARBA" id="ARBA00023163"/>
    </source>
</evidence>
<keyword evidence="1" id="KW-0479">Metal-binding</keyword>
<dbReference type="GeneID" id="88171320"/>
<dbReference type="GO" id="GO:0000978">
    <property type="term" value="F:RNA polymerase II cis-regulatory region sequence-specific DNA binding"/>
    <property type="evidence" value="ECO:0007669"/>
    <property type="project" value="TreeGrafter"/>
</dbReference>
<feature type="domain" description="Zn(2)-C6 fungal-type" evidence="7">
    <location>
        <begin position="23"/>
        <end position="54"/>
    </location>
</feature>
<dbReference type="CDD" id="cd12148">
    <property type="entry name" value="fungal_TF_MHR"/>
    <property type="match status" value="1"/>
</dbReference>
<feature type="region of interest" description="Disordered" evidence="6">
    <location>
        <begin position="83"/>
        <end position="118"/>
    </location>
</feature>
<evidence type="ECO:0000256" key="5">
    <source>
        <dbReference type="ARBA" id="ARBA00023242"/>
    </source>
</evidence>
<accession>A0AAX4H3B0</accession>
<dbReference type="SUPFAM" id="SSF57701">
    <property type="entry name" value="Zn2/Cys6 DNA-binding domain"/>
    <property type="match status" value="1"/>
</dbReference>
<dbReference type="GO" id="GO:0005634">
    <property type="term" value="C:nucleus"/>
    <property type="evidence" value="ECO:0007669"/>
    <property type="project" value="TreeGrafter"/>
</dbReference>
<protein>
    <recommendedName>
        <fullName evidence="7">Zn(2)-C6 fungal-type domain-containing protein</fullName>
    </recommendedName>
</protein>
<evidence type="ECO:0000256" key="6">
    <source>
        <dbReference type="SAM" id="MobiDB-lite"/>
    </source>
</evidence>
<dbReference type="Gene3D" id="4.10.240.10">
    <property type="entry name" value="Zn(2)-C6 fungal-type DNA-binding domain"/>
    <property type="match status" value="1"/>
</dbReference>
<name>A0AAX4H3B0_9ASCO</name>
<keyword evidence="9" id="KW-1185">Reference proteome</keyword>
<dbReference type="Proteomes" id="UP001338582">
    <property type="component" value="Chromosome 1"/>
</dbReference>
<feature type="region of interest" description="Disordered" evidence="6">
    <location>
        <begin position="418"/>
        <end position="443"/>
    </location>
</feature>
<evidence type="ECO:0000256" key="1">
    <source>
        <dbReference type="ARBA" id="ARBA00022723"/>
    </source>
</evidence>
<dbReference type="PANTHER" id="PTHR31069:SF12">
    <property type="entry name" value="TRANSCRIPTION FACTOR DOMAIN-CONTAINING PROTEIN"/>
    <property type="match status" value="1"/>
</dbReference>
<dbReference type="SMART" id="SM00906">
    <property type="entry name" value="Fungal_trans"/>
    <property type="match status" value="1"/>
</dbReference>
<dbReference type="GO" id="GO:0000981">
    <property type="term" value="F:DNA-binding transcription factor activity, RNA polymerase II-specific"/>
    <property type="evidence" value="ECO:0007669"/>
    <property type="project" value="InterPro"/>
</dbReference>
<keyword evidence="4" id="KW-0804">Transcription</keyword>
<dbReference type="RefSeq" id="XP_062875414.1">
    <property type="nucleotide sequence ID" value="XM_063019344.1"/>
</dbReference>
<gene>
    <name evidence="8" type="ORF">PUMCH_000251</name>
</gene>
<evidence type="ECO:0000256" key="2">
    <source>
        <dbReference type="ARBA" id="ARBA00023015"/>
    </source>
</evidence>
<dbReference type="SMART" id="SM00066">
    <property type="entry name" value="GAL4"/>
    <property type="match status" value="1"/>
</dbReference>
<proteinExistence type="predicted"/>
<evidence type="ECO:0000313" key="9">
    <source>
        <dbReference type="Proteomes" id="UP001338582"/>
    </source>
</evidence>
<feature type="compositionally biased region" description="Basic and acidic residues" evidence="6">
    <location>
        <begin position="428"/>
        <end position="437"/>
    </location>
</feature>
<dbReference type="PROSITE" id="PS50048">
    <property type="entry name" value="ZN2_CY6_FUNGAL_2"/>
    <property type="match status" value="1"/>
</dbReference>
<dbReference type="Pfam" id="PF04082">
    <property type="entry name" value="Fungal_trans"/>
    <property type="match status" value="1"/>
</dbReference>